<protein>
    <submittedName>
        <fullName evidence="1">Four helix bundle protein</fullName>
    </submittedName>
</protein>
<comment type="caution">
    <text evidence="1">The sequence shown here is derived from an EMBL/GenBank/DDBJ whole genome shotgun (WGS) entry which is preliminary data.</text>
</comment>
<dbReference type="Gene3D" id="1.20.1440.60">
    <property type="entry name" value="23S rRNA-intervening sequence"/>
    <property type="match status" value="1"/>
</dbReference>
<dbReference type="PANTHER" id="PTHR38471">
    <property type="entry name" value="FOUR HELIX BUNDLE PROTEIN"/>
    <property type="match status" value="1"/>
</dbReference>
<evidence type="ECO:0000313" key="1">
    <source>
        <dbReference type="EMBL" id="TKS57665.1"/>
    </source>
</evidence>
<name>A0A4V6ALM7_9FLAO</name>
<organism evidence="1 2">
    <name type="scientific">Mesohalobacter halotolerans</name>
    <dbReference type="NCBI Taxonomy" id="1883405"/>
    <lineage>
        <taxon>Bacteria</taxon>
        <taxon>Pseudomonadati</taxon>
        <taxon>Bacteroidota</taxon>
        <taxon>Flavobacteriia</taxon>
        <taxon>Flavobacteriales</taxon>
        <taxon>Flavobacteriaceae</taxon>
        <taxon>Mesohalobacter</taxon>
    </lineage>
</organism>
<dbReference type="PIRSF" id="PIRSF035652">
    <property type="entry name" value="CHP02436"/>
    <property type="match status" value="1"/>
</dbReference>
<dbReference type="NCBIfam" id="TIGR02436">
    <property type="entry name" value="four helix bundle protein"/>
    <property type="match status" value="1"/>
</dbReference>
<keyword evidence="2" id="KW-1185">Reference proteome</keyword>
<dbReference type="Pfam" id="PF05635">
    <property type="entry name" value="23S_rRNA_IVP"/>
    <property type="match status" value="1"/>
</dbReference>
<gene>
    <name evidence="1" type="ORF">FCN74_04405</name>
</gene>
<evidence type="ECO:0000313" key="2">
    <source>
        <dbReference type="Proteomes" id="UP000306552"/>
    </source>
</evidence>
<accession>A0A4V6ALM7</accession>
<sequence length="119" mass="13658">MENIILQKSFEFALNIIEYAELLESKRKYVIATQVLKAGTSIGANINEAQSAESRLDFIHKLKIADKEANEVSYWLRLCKFSKTYPNPEGLEDDLLEIKKILSSIISSSKRNQRKKLTH</sequence>
<dbReference type="Proteomes" id="UP000306552">
    <property type="component" value="Unassembled WGS sequence"/>
</dbReference>
<dbReference type="InterPro" id="IPR012657">
    <property type="entry name" value="23S_rRNA-intervening_sequence"/>
</dbReference>
<dbReference type="PANTHER" id="PTHR38471:SF2">
    <property type="entry name" value="FOUR HELIX BUNDLE PROTEIN"/>
    <property type="match status" value="1"/>
</dbReference>
<dbReference type="AlphaFoldDB" id="A0A4V6ALM7"/>
<dbReference type="EMBL" id="SWMU01000001">
    <property type="protein sequence ID" value="TKS57665.1"/>
    <property type="molecule type" value="Genomic_DNA"/>
</dbReference>
<dbReference type="SUPFAM" id="SSF158446">
    <property type="entry name" value="IVS-encoded protein-like"/>
    <property type="match status" value="1"/>
</dbReference>
<dbReference type="InterPro" id="IPR036583">
    <property type="entry name" value="23S_rRNA_IVS_sf"/>
</dbReference>
<dbReference type="RefSeq" id="WP_138931365.1">
    <property type="nucleotide sequence ID" value="NZ_SWMU01000001.1"/>
</dbReference>
<dbReference type="OrthoDB" id="285993at2"/>
<proteinExistence type="predicted"/>
<reference evidence="1 2" key="1">
    <citation type="submission" date="2019-04" db="EMBL/GenBank/DDBJ databases">
        <title>Psychroflexus halotolerans sp. nov., isolated from a marine solar saltern.</title>
        <authorList>
            <person name="Feng X."/>
        </authorList>
    </citation>
    <scope>NUCLEOTIDE SEQUENCE [LARGE SCALE GENOMIC DNA]</scope>
    <source>
        <strain evidence="1 2">WDS2C27</strain>
    </source>
</reference>